<dbReference type="PIRSF" id="PIRSF003108">
    <property type="entry name" value="DinJ"/>
    <property type="match status" value="1"/>
</dbReference>
<dbReference type="InterPro" id="IPR026262">
    <property type="entry name" value="DinJ"/>
</dbReference>
<dbReference type="EMBL" id="MHSU01000028">
    <property type="protein sequence ID" value="OHA49714.1"/>
    <property type="molecule type" value="Genomic_DNA"/>
</dbReference>
<dbReference type="GO" id="GO:0015643">
    <property type="term" value="F:toxic substance binding"/>
    <property type="evidence" value="ECO:0007669"/>
    <property type="project" value="InterPro"/>
</dbReference>
<organism evidence="1 2">
    <name type="scientific">Candidatus Terrybacteria bacterium RIFCSPHIGHO2_02_41_19</name>
    <dbReference type="NCBI Taxonomy" id="1802364"/>
    <lineage>
        <taxon>Bacteria</taxon>
        <taxon>Candidatus Terryibacteriota</taxon>
    </lineage>
</organism>
<evidence type="ECO:0000313" key="1">
    <source>
        <dbReference type="EMBL" id="OHA49714.1"/>
    </source>
</evidence>
<dbReference type="Pfam" id="PF04221">
    <property type="entry name" value="RelB"/>
    <property type="match status" value="1"/>
</dbReference>
<dbReference type="AlphaFoldDB" id="A0A1G2PMZ4"/>
<gene>
    <name evidence="1" type="ORF">A2W59_02160</name>
</gene>
<protein>
    <recommendedName>
        <fullName evidence="3">Damage-inducible protein J</fullName>
    </recommendedName>
</protein>
<dbReference type="Proteomes" id="UP000178646">
    <property type="component" value="Unassembled WGS sequence"/>
</dbReference>
<dbReference type="GO" id="GO:0006355">
    <property type="term" value="P:regulation of DNA-templated transcription"/>
    <property type="evidence" value="ECO:0007669"/>
    <property type="project" value="InterPro"/>
</dbReference>
<proteinExistence type="predicted"/>
<sequence length="88" mass="9924">MRTSTTILIKTDKVVKNAAKKAAEEIGIPLSTILNAYLRAFARERRVEFEVPRIPNAATRKAIADARFGRNIKTFTKFEDLAAYIRAL</sequence>
<accession>A0A1G2PMZ4</accession>
<evidence type="ECO:0008006" key="3">
    <source>
        <dbReference type="Google" id="ProtNLM"/>
    </source>
</evidence>
<dbReference type="InterPro" id="IPR007337">
    <property type="entry name" value="RelB/DinJ"/>
</dbReference>
<reference evidence="1 2" key="1">
    <citation type="journal article" date="2016" name="Nat. Commun.">
        <title>Thousands of microbial genomes shed light on interconnected biogeochemical processes in an aquifer system.</title>
        <authorList>
            <person name="Anantharaman K."/>
            <person name="Brown C.T."/>
            <person name="Hug L.A."/>
            <person name="Sharon I."/>
            <person name="Castelle C.J."/>
            <person name="Probst A.J."/>
            <person name="Thomas B.C."/>
            <person name="Singh A."/>
            <person name="Wilkins M.J."/>
            <person name="Karaoz U."/>
            <person name="Brodie E.L."/>
            <person name="Williams K.H."/>
            <person name="Hubbard S.S."/>
            <person name="Banfield J.F."/>
        </authorList>
    </citation>
    <scope>NUCLEOTIDE SEQUENCE [LARGE SCALE GENOMIC DNA]</scope>
</reference>
<dbReference type="Gene3D" id="1.10.1220.10">
    <property type="entry name" value="Met repressor-like"/>
    <property type="match status" value="1"/>
</dbReference>
<dbReference type="GO" id="GO:0044010">
    <property type="term" value="P:single-species biofilm formation"/>
    <property type="evidence" value="ECO:0007669"/>
    <property type="project" value="InterPro"/>
</dbReference>
<name>A0A1G2PMZ4_9BACT</name>
<dbReference type="InterPro" id="IPR013321">
    <property type="entry name" value="Arc_rbn_hlx_hlx"/>
</dbReference>
<dbReference type="GO" id="GO:0000987">
    <property type="term" value="F:cis-regulatory region sequence-specific DNA binding"/>
    <property type="evidence" value="ECO:0007669"/>
    <property type="project" value="InterPro"/>
</dbReference>
<evidence type="ECO:0000313" key="2">
    <source>
        <dbReference type="Proteomes" id="UP000178646"/>
    </source>
</evidence>
<comment type="caution">
    <text evidence="1">The sequence shown here is derived from an EMBL/GenBank/DDBJ whole genome shotgun (WGS) entry which is preliminary data.</text>
</comment>